<dbReference type="SUPFAM" id="SSF52540">
    <property type="entry name" value="P-loop containing nucleoside triphosphate hydrolases"/>
    <property type="match status" value="1"/>
</dbReference>
<gene>
    <name evidence="7" type="ORF">VNI00_011628</name>
</gene>
<proteinExistence type="predicted"/>
<name>A0AAW0CDF3_9AGAR</name>
<reference evidence="7 8" key="1">
    <citation type="submission" date="2024-01" db="EMBL/GenBank/DDBJ databases">
        <title>A draft genome for a cacao thread blight-causing isolate of Paramarasmius palmivorus.</title>
        <authorList>
            <person name="Baruah I.K."/>
            <person name="Bukari Y."/>
            <person name="Amoako-Attah I."/>
            <person name="Meinhardt L.W."/>
            <person name="Bailey B.A."/>
            <person name="Cohen S.P."/>
        </authorList>
    </citation>
    <scope>NUCLEOTIDE SEQUENCE [LARGE SCALE GENOMIC DNA]</scope>
    <source>
        <strain evidence="7 8">GH-12</strain>
    </source>
</reference>
<dbReference type="SMART" id="SM00382">
    <property type="entry name" value="AAA"/>
    <property type="match status" value="1"/>
</dbReference>
<evidence type="ECO:0000256" key="1">
    <source>
        <dbReference type="ARBA" id="ARBA00022741"/>
    </source>
</evidence>
<dbReference type="PANTHER" id="PTHR43788:SF8">
    <property type="entry name" value="DNA-BINDING PROTEIN SMUBP-2"/>
    <property type="match status" value="1"/>
</dbReference>
<evidence type="ECO:0000313" key="7">
    <source>
        <dbReference type="EMBL" id="KAK7036431.1"/>
    </source>
</evidence>
<dbReference type="InterPro" id="IPR027417">
    <property type="entry name" value="P-loop_NTPase"/>
</dbReference>
<dbReference type="GO" id="GO:0005524">
    <property type="term" value="F:ATP binding"/>
    <property type="evidence" value="ECO:0007669"/>
    <property type="project" value="UniProtKB-KW"/>
</dbReference>
<keyword evidence="3" id="KW-0347">Helicase</keyword>
<evidence type="ECO:0000256" key="3">
    <source>
        <dbReference type="ARBA" id="ARBA00022806"/>
    </source>
</evidence>
<evidence type="ECO:0000256" key="2">
    <source>
        <dbReference type="ARBA" id="ARBA00022801"/>
    </source>
</evidence>
<feature type="region of interest" description="Disordered" evidence="5">
    <location>
        <begin position="34"/>
        <end position="53"/>
    </location>
</feature>
<keyword evidence="2" id="KW-0378">Hydrolase</keyword>
<evidence type="ECO:0000313" key="8">
    <source>
        <dbReference type="Proteomes" id="UP001383192"/>
    </source>
</evidence>
<organism evidence="7 8">
    <name type="scientific">Paramarasmius palmivorus</name>
    <dbReference type="NCBI Taxonomy" id="297713"/>
    <lineage>
        <taxon>Eukaryota</taxon>
        <taxon>Fungi</taxon>
        <taxon>Dikarya</taxon>
        <taxon>Basidiomycota</taxon>
        <taxon>Agaricomycotina</taxon>
        <taxon>Agaricomycetes</taxon>
        <taxon>Agaricomycetidae</taxon>
        <taxon>Agaricales</taxon>
        <taxon>Marasmiineae</taxon>
        <taxon>Marasmiaceae</taxon>
        <taxon>Paramarasmius</taxon>
    </lineage>
</organism>
<dbReference type="InterPro" id="IPR041679">
    <property type="entry name" value="DNA2/NAM7-like_C"/>
</dbReference>
<accession>A0AAW0CDF3</accession>
<keyword evidence="8" id="KW-1185">Reference proteome</keyword>
<protein>
    <recommendedName>
        <fullName evidence="6">AAA+ ATPase domain-containing protein</fullName>
    </recommendedName>
</protein>
<dbReference type="GO" id="GO:0016787">
    <property type="term" value="F:hydrolase activity"/>
    <property type="evidence" value="ECO:0007669"/>
    <property type="project" value="UniProtKB-KW"/>
</dbReference>
<keyword evidence="4" id="KW-0067">ATP-binding</keyword>
<dbReference type="PANTHER" id="PTHR43788">
    <property type="entry name" value="DNA2/NAM7 HELICASE FAMILY MEMBER"/>
    <property type="match status" value="1"/>
</dbReference>
<evidence type="ECO:0000256" key="5">
    <source>
        <dbReference type="SAM" id="MobiDB-lite"/>
    </source>
</evidence>
<dbReference type="InterPro" id="IPR003593">
    <property type="entry name" value="AAA+_ATPase"/>
</dbReference>
<dbReference type="Gene3D" id="3.40.50.300">
    <property type="entry name" value="P-loop containing nucleotide triphosphate hydrolases"/>
    <property type="match status" value="2"/>
</dbReference>
<evidence type="ECO:0000256" key="4">
    <source>
        <dbReference type="ARBA" id="ARBA00022840"/>
    </source>
</evidence>
<sequence length="1453" mass="162654">MIGKGSLSATNLASYHHYNCQLYLHNIYHGGSGSNNGSPKESTTPDISELSKAQQKRGLDWEGTLLAYLDENDMLLTVPSIPMTGEDLMENLAFDDREHIFVAGLTFWPPEDALNALYLEAGQTPVKFGLAKPDLLEIIRTEEGASWRVVDAKASKAVKTSHHVQIYFYTLCLQHLLPQPFFTHVGTAAVWLPPEDGFNVVLPSLDDLKPVDISLLSHPLNGFLFRRLPQALELPKSAVPWHFNPTCQGCPYTSICKERSIENGELGSMSNISFGQAKVLRSLLSMWRSHGEYATGESVTDIEDLSRLFKRGDRVQSLTDSNPITMRKAKRILALPARVRGSTSLRSPVVEAARSRSIQVIPKRNYSCPRTEDIAVVLSLVQDPGAPTISIVTFTISNFYTLSTLSLPQHLHGTGHELVRTLADLIRNIQSETSRSATPIYTQFYVFSSGERAALHTHLISTALDGTENIDDVRSCIGALAQGASLLQTTFQPMLLSGVLLEFVANRQQRKPELVACLERMNLPTDGTTEVLRQRILDELRKYKNNSESSLDGEERTREFAQLPRIVVLKAELERSLALPIPGFWDLPDCASILVPYPHLKTCCSDEELYRKFKEDEPLQAALEQRNRVIYNVLEAFRRRARTKEASLLVNDAKPISSHFMDLCRNEKLRKLFYMQQFEVLARLTELWKARIEGCPDAPILRYQRIRQGSKGSLEHVFQLMSGVLDIANGDRERSFFDYILVEDDKNDSRHSGELPIEALFDDLPLAGMMFPLNKYTKGRWYSQHPDVQKSLFVADVRDMFLDGGNTYVAINTSGEPEIMFVPDQHYRLSPRLVDFNTPKILSTLFELDLRSEAEEPVPFLQLVLDPNLFRQENRNSQSEESLKRIRRQGVKAQSLFQQLKDLDVESAGPLILKASQHRAALHVLMNRLSVIWGPPGTGKTHTIALSLLRLFNVQHNLGDHGSKVVFITAMTHAAIEAILSKLAYLMNCYRSIDSYPLQWLDRVKIEHVLRGNEQPHPRTLMKSSGLLVYAGTVYQLYNFCKKQSVEVDVLMIDEAGQLALSAASLVLRALSPTGKVIIAGDQEQLSPILAAQYPQLKTGPLFGSILDCLVHFSERIRRGSSGGIPYSAAQSVSADDSFDEIPSTQGSVVQLTENFRLNPDLGEFIGTIYSRRFVPQKEQTRELADAFKYITNIPRLGGLVSSIANQVEEFLLALSKVMLKSKQPSNGFLAKPRNAYKSKKADNDTEFHPISLTLLRLGVHARPGEEVSYEMHVKAEAALTVSLVCALQQCAPDDDIFVATPHRVQRHAVRVGLQRIQENESLNKAFQNLTLGNGRKPKVIVDTVERLQGKSLKKVPTNHSNVHVGSEASFVICLFSLSSSEPADLKFLLERRRLNVAISRAKKLCILISSSEVLRPSVVTLADDSSAKGYAFLKAYEDRAWSADIKVNMEHL</sequence>
<feature type="domain" description="AAA+ ATPase" evidence="6">
    <location>
        <begin position="926"/>
        <end position="1118"/>
    </location>
</feature>
<feature type="compositionally biased region" description="Polar residues" evidence="5">
    <location>
        <begin position="35"/>
        <end position="46"/>
    </location>
</feature>
<dbReference type="Proteomes" id="UP001383192">
    <property type="component" value="Unassembled WGS sequence"/>
</dbReference>
<dbReference type="InterPro" id="IPR038726">
    <property type="entry name" value="PDDEXK_AddAB-type"/>
</dbReference>
<dbReference type="EMBL" id="JAYKXP010000051">
    <property type="protein sequence ID" value="KAK7036431.1"/>
    <property type="molecule type" value="Genomic_DNA"/>
</dbReference>
<evidence type="ECO:0000259" key="6">
    <source>
        <dbReference type="SMART" id="SM00382"/>
    </source>
</evidence>
<dbReference type="Pfam" id="PF13087">
    <property type="entry name" value="AAA_12"/>
    <property type="match status" value="1"/>
</dbReference>
<comment type="caution">
    <text evidence="7">The sequence shown here is derived from an EMBL/GenBank/DDBJ whole genome shotgun (WGS) entry which is preliminary data.</text>
</comment>
<dbReference type="GO" id="GO:0043139">
    <property type="term" value="F:5'-3' DNA helicase activity"/>
    <property type="evidence" value="ECO:0007669"/>
    <property type="project" value="TreeGrafter"/>
</dbReference>
<dbReference type="Pfam" id="PF13245">
    <property type="entry name" value="AAA_19"/>
    <property type="match status" value="1"/>
</dbReference>
<dbReference type="InterPro" id="IPR050534">
    <property type="entry name" value="Coronavir_polyprotein_1ab"/>
</dbReference>
<keyword evidence="1" id="KW-0547">Nucleotide-binding</keyword>
<dbReference type="Pfam" id="PF12705">
    <property type="entry name" value="PDDEXK_1"/>
    <property type="match status" value="1"/>
</dbReference>